<evidence type="ECO:0000256" key="6">
    <source>
        <dbReference type="ARBA" id="ARBA00025284"/>
    </source>
</evidence>
<comment type="subcellular location">
    <subcellularLocation>
        <location evidence="7">Cell membrane</location>
        <topology evidence="7">Multi-pass membrane protein</topology>
    </subcellularLocation>
    <subcellularLocation>
        <location evidence="7">Early endosome</location>
    </subcellularLocation>
    <subcellularLocation>
        <location evidence="1">Membrane</location>
        <topology evidence="1">Multi-pass membrane protein</topology>
    </subcellularLocation>
</comment>
<keyword evidence="5 7" id="KW-0472">Membrane</keyword>
<feature type="transmembrane region" description="Helical" evidence="7">
    <location>
        <begin position="47"/>
        <end position="65"/>
    </location>
</feature>
<dbReference type="PANTHER" id="PTHR12570:SF9">
    <property type="entry name" value="MAGNESIUM TRANSPORTER NIPA8-RELATED"/>
    <property type="match status" value="1"/>
</dbReference>
<comment type="subunit">
    <text evidence="7">Homodimer.</text>
</comment>
<feature type="transmembrane region" description="Helical" evidence="7">
    <location>
        <begin position="259"/>
        <end position="275"/>
    </location>
</feature>
<comment type="caution">
    <text evidence="8">The sequence shown here is derived from an EMBL/GenBank/DDBJ whole genome shotgun (WGS) entry which is preliminary data.</text>
</comment>
<feature type="transmembrane region" description="Helical" evidence="7">
    <location>
        <begin position="219"/>
        <end position="239"/>
    </location>
</feature>
<dbReference type="SUPFAM" id="SSF103481">
    <property type="entry name" value="Multidrug resistance efflux transporter EmrE"/>
    <property type="match status" value="1"/>
</dbReference>
<accession>A0AAD9IG14</accession>
<dbReference type="EMBL" id="JASFZW010000008">
    <property type="protein sequence ID" value="KAK2076963.1"/>
    <property type="molecule type" value="Genomic_DNA"/>
</dbReference>
<keyword evidence="7" id="KW-0406">Ion transport</keyword>
<dbReference type="GO" id="GO:0015095">
    <property type="term" value="F:magnesium ion transmembrane transporter activity"/>
    <property type="evidence" value="ECO:0007669"/>
    <property type="project" value="UniProtKB-UniRule"/>
</dbReference>
<dbReference type="GO" id="GO:0005769">
    <property type="term" value="C:early endosome"/>
    <property type="evidence" value="ECO:0007669"/>
    <property type="project" value="UniProtKB-SubCell"/>
</dbReference>
<evidence type="ECO:0000313" key="9">
    <source>
        <dbReference type="Proteomes" id="UP001255856"/>
    </source>
</evidence>
<feature type="transmembrane region" description="Helical" evidence="7">
    <location>
        <begin position="139"/>
        <end position="158"/>
    </location>
</feature>
<keyword evidence="9" id="KW-1185">Reference proteome</keyword>
<dbReference type="AlphaFoldDB" id="A0AAD9IG14"/>
<name>A0AAD9IG14_PROWI</name>
<feature type="transmembrane region" description="Helical" evidence="7">
    <location>
        <begin position="102"/>
        <end position="119"/>
    </location>
</feature>
<comment type="function">
    <text evidence="6 7">Acts as a Mg(2+) transporter. Can also transport other divalent cations such as Fe(2+), Sr(2+), Ba(2+), Mn(2+) and Co(2+) but to a much less extent than Mg(2+).</text>
</comment>
<dbReference type="PANTHER" id="PTHR12570">
    <property type="match status" value="1"/>
</dbReference>
<feature type="transmembrane region" description="Helical" evidence="7">
    <location>
        <begin position="6"/>
        <end position="26"/>
    </location>
</feature>
<keyword evidence="7" id="KW-1003">Cell membrane</keyword>
<organism evidence="8 9">
    <name type="scientific">Prototheca wickerhamii</name>
    <dbReference type="NCBI Taxonomy" id="3111"/>
    <lineage>
        <taxon>Eukaryota</taxon>
        <taxon>Viridiplantae</taxon>
        <taxon>Chlorophyta</taxon>
        <taxon>core chlorophytes</taxon>
        <taxon>Trebouxiophyceae</taxon>
        <taxon>Chlorellales</taxon>
        <taxon>Chlorellaceae</taxon>
        <taxon>Prototheca</taxon>
    </lineage>
</organism>
<dbReference type="InterPro" id="IPR008521">
    <property type="entry name" value="Mg_trans_NIPA"/>
</dbReference>
<keyword evidence="4 7" id="KW-1133">Transmembrane helix</keyword>
<gene>
    <name evidence="8" type="ORF">QBZ16_005191</name>
</gene>
<evidence type="ECO:0000256" key="3">
    <source>
        <dbReference type="ARBA" id="ARBA00022692"/>
    </source>
</evidence>
<dbReference type="Proteomes" id="UP001255856">
    <property type="component" value="Unassembled WGS sequence"/>
</dbReference>
<dbReference type="Pfam" id="PF05653">
    <property type="entry name" value="Mg_trans_NIPA"/>
    <property type="match status" value="1"/>
</dbReference>
<evidence type="ECO:0000256" key="5">
    <source>
        <dbReference type="ARBA" id="ARBA00023136"/>
    </source>
</evidence>
<feature type="transmembrane region" description="Helical" evidence="7">
    <location>
        <begin position="77"/>
        <end position="95"/>
    </location>
</feature>
<proteinExistence type="inferred from homology"/>
<dbReference type="GO" id="GO:0005886">
    <property type="term" value="C:plasma membrane"/>
    <property type="evidence" value="ECO:0007669"/>
    <property type="project" value="UniProtKB-SubCell"/>
</dbReference>
<evidence type="ECO:0000313" key="8">
    <source>
        <dbReference type="EMBL" id="KAK2076963.1"/>
    </source>
</evidence>
<feature type="transmembrane region" description="Helical" evidence="7">
    <location>
        <begin position="323"/>
        <end position="345"/>
    </location>
</feature>
<evidence type="ECO:0000256" key="1">
    <source>
        <dbReference type="ARBA" id="ARBA00004141"/>
    </source>
</evidence>
<feature type="transmembrane region" description="Helical" evidence="7">
    <location>
        <begin position="287"/>
        <end position="311"/>
    </location>
</feature>
<protein>
    <recommendedName>
        <fullName evidence="7">Probable magnesium transporter</fullName>
    </recommendedName>
</protein>
<keyword evidence="7" id="KW-0460">Magnesium</keyword>
<evidence type="ECO:0000256" key="2">
    <source>
        <dbReference type="ARBA" id="ARBA00007001"/>
    </source>
</evidence>
<keyword evidence="7" id="KW-0967">Endosome</keyword>
<reference evidence="8" key="1">
    <citation type="submission" date="2021-01" db="EMBL/GenBank/DDBJ databases">
        <authorList>
            <person name="Eckstrom K.M.E."/>
        </authorList>
    </citation>
    <scope>NUCLEOTIDE SEQUENCE</scope>
    <source>
        <strain evidence="8">UVCC 0001</strain>
    </source>
</reference>
<evidence type="ECO:0000256" key="4">
    <source>
        <dbReference type="ARBA" id="ARBA00022989"/>
    </source>
</evidence>
<keyword evidence="7" id="KW-0813">Transport</keyword>
<evidence type="ECO:0000256" key="7">
    <source>
        <dbReference type="RuleBase" id="RU363078"/>
    </source>
</evidence>
<sequence length="490" mass="52167">MSVSPVGDLSSLGAALHIGGSLLIVLGQTWQRPDGQWRRLRLGSKSYTLLGWTLFGVGNALRFVSMRFASQTVLSGLGSLQFVLIPLVSQALLGIRPDRSTALGVATVVLGNILIVYYGPGDRAYSVPELRLLWQTRTMQAFLVAMAATLLVLQLVWWELRAAAKAQRLTAPFSMLPERRAVARDDGADPADAGLAPAESLGFALPWTGTWVTADAAQVFTGALLYSAVASVVGAWSVLFSKSLTYVVSALPEVATDPYAWFVLVAFLGTAAFWIRQSNQGLRLYPASLIMPLMQAFWMCMSVLEGGIYFQELSNLQRGPRCLLVLGLAMALVGAIFMGVAGFVVERRLAAAAPAAGAKDSFSLVPGAALEAGARPAPEAEASEGLGGGAARSLARVDSSGTVSPRRRAAALSNLRPMSVSVLPHRRHTIDSVVRPVPDFYEQQRLLSQRDGALSPPTSPSSIADVVLDSQRLLRAGAGGLLHRVTQAFN</sequence>
<dbReference type="InterPro" id="IPR037185">
    <property type="entry name" value="EmrE-like"/>
</dbReference>
<comment type="similarity">
    <text evidence="2 7">Belongs to the NIPA (TC 2.A.7) family.</text>
</comment>
<keyword evidence="3 7" id="KW-0812">Transmembrane</keyword>